<dbReference type="GO" id="GO:0003677">
    <property type="term" value="F:DNA binding"/>
    <property type="evidence" value="ECO:0007669"/>
    <property type="project" value="InterPro"/>
</dbReference>
<dbReference type="SUPFAM" id="SSF88659">
    <property type="entry name" value="Sigma3 and sigma4 domains of RNA polymerase sigma factors"/>
    <property type="match status" value="1"/>
</dbReference>
<sequence length="169" mass="19447">MTDELLIVRCRLGERAAFAELVRAWHDPVWNYVRRMLGPDRAEDVVQEVWLAVFRGLPKLNDPARFAPWLFTIARRQVTDLLRASYRLPEPEAPVEDTADLIVDRAVLGELLAAVPVREREVLILFYLQDLTLQTCAEICAVPVGTIKSRLNRGRRLLREEVARKGFTR</sequence>
<dbReference type="PANTHER" id="PTHR43133">
    <property type="entry name" value="RNA POLYMERASE ECF-TYPE SIGMA FACTO"/>
    <property type="match status" value="1"/>
</dbReference>
<protein>
    <submittedName>
        <fullName evidence="7">RNA polymerase sigma24 factor</fullName>
    </submittedName>
</protein>
<dbReference type="EMBL" id="BOMY01000051">
    <property type="protein sequence ID" value="GIF25493.1"/>
    <property type="molecule type" value="Genomic_DNA"/>
</dbReference>
<dbReference type="Gene3D" id="1.10.1740.10">
    <property type="match status" value="1"/>
</dbReference>
<comment type="caution">
    <text evidence="7">The sequence shown here is derived from an EMBL/GenBank/DDBJ whole genome shotgun (WGS) entry which is preliminary data.</text>
</comment>
<gene>
    <name evidence="7" type="ORF">Ate02nite_82230</name>
</gene>
<dbReference type="InterPro" id="IPR039425">
    <property type="entry name" value="RNA_pol_sigma-70-like"/>
</dbReference>
<evidence type="ECO:0000313" key="8">
    <source>
        <dbReference type="Proteomes" id="UP000623608"/>
    </source>
</evidence>
<evidence type="ECO:0000313" key="7">
    <source>
        <dbReference type="EMBL" id="GIF25493.1"/>
    </source>
</evidence>
<organism evidence="7 8">
    <name type="scientific">Paractinoplanes tereljensis</name>
    <dbReference type="NCBI Taxonomy" id="571912"/>
    <lineage>
        <taxon>Bacteria</taxon>
        <taxon>Bacillati</taxon>
        <taxon>Actinomycetota</taxon>
        <taxon>Actinomycetes</taxon>
        <taxon>Micromonosporales</taxon>
        <taxon>Micromonosporaceae</taxon>
        <taxon>Paractinoplanes</taxon>
    </lineage>
</organism>
<dbReference type="Pfam" id="PF04542">
    <property type="entry name" value="Sigma70_r2"/>
    <property type="match status" value="1"/>
</dbReference>
<accession>A0A919NVI0</accession>
<keyword evidence="8" id="KW-1185">Reference proteome</keyword>
<reference evidence="7" key="1">
    <citation type="submission" date="2021-01" db="EMBL/GenBank/DDBJ databases">
        <title>Whole genome shotgun sequence of Actinoplanes tereljensis NBRC 105297.</title>
        <authorList>
            <person name="Komaki H."/>
            <person name="Tamura T."/>
        </authorList>
    </citation>
    <scope>NUCLEOTIDE SEQUENCE</scope>
    <source>
        <strain evidence="7">NBRC 105297</strain>
    </source>
</reference>
<comment type="similarity">
    <text evidence="1">Belongs to the sigma-70 factor family. ECF subfamily.</text>
</comment>
<dbReference type="Gene3D" id="1.10.10.10">
    <property type="entry name" value="Winged helix-like DNA-binding domain superfamily/Winged helix DNA-binding domain"/>
    <property type="match status" value="1"/>
</dbReference>
<dbReference type="AlphaFoldDB" id="A0A919NVI0"/>
<keyword evidence="2" id="KW-0805">Transcription regulation</keyword>
<evidence type="ECO:0000256" key="1">
    <source>
        <dbReference type="ARBA" id="ARBA00010641"/>
    </source>
</evidence>
<dbReference type="InterPro" id="IPR013249">
    <property type="entry name" value="RNA_pol_sigma70_r4_t2"/>
</dbReference>
<dbReference type="RefSeq" id="WP_203813302.1">
    <property type="nucleotide sequence ID" value="NZ_BOMY01000051.1"/>
</dbReference>
<evidence type="ECO:0000256" key="4">
    <source>
        <dbReference type="ARBA" id="ARBA00023163"/>
    </source>
</evidence>
<dbReference type="Proteomes" id="UP000623608">
    <property type="component" value="Unassembled WGS sequence"/>
</dbReference>
<name>A0A919NVI0_9ACTN</name>
<feature type="domain" description="RNA polymerase sigma factor 70 region 4 type 2" evidence="6">
    <location>
        <begin position="108"/>
        <end position="158"/>
    </location>
</feature>
<dbReference type="InterPro" id="IPR036388">
    <property type="entry name" value="WH-like_DNA-bd_sf"/>
</dbReference>
<dbReference type="Pfam" id="PF08281">
    <property type="entry name" value="Sigma70_r4_2"/>
    <property type="match status" value="1"/>
</dbReference>
<dbReference type="PANTHER" id="PTHR43133:SF51">
    <property type="entry name" value="RNA POLYMERASE SIGMA FACTOR"/>
    <property type="match status" value="1"/>
</dbReference>
<dbReference type="SUPFAM" id="SSF88946">
    <property type="entry name" value="Sigma2 domain of RNA polymerase sigma factors"/>
    <property type="match status" value="1"/>
</dbReference>
<keyword evidence="4" id="KW-0804">Transcription</keyword>
<dbReference type="NCBIfam" id="TIGR02937">
    <property type="entry name" value="sigma70-ECF"/>
    <property type="match status" value="1"/>
</dbReference>
<dbReference type="InterPro" id="IPR013324">
    <property type="entry name" value="RNA_pol_sigma_r3/r4-like"/>
</dbReference>
<evidence type="ECO:0000259" key="6">
    <source>
        <dbReference type="Pfam" id="PF08281"/>
    </source>
</evidence>
<dbReference type="InterPro" id="IPR014284">
    <property type="entry name" value="RNA_pol_sigma-70_dom"/>
</dbReference>
<dbReference type="InterPro" id="IPR013325">
    <property type="entry name" value="RNA_pol_sigma_r2"/>
</dbReference>
<proteinExistence type="inferred from homology"/>
<dbReference type="GO" id="GO:0006352">
    <property type="term" value="P:DNA-templated transcription initiation"/>
    <property type="evidence" value="ECO:0007669"/>
    <property type="project" value="InterPro"/>
</dbReference>
<dbReference type="GO" id="GO:0016987">
    <property type="term" value="F:sigma factor activity"/>
    <property type="evidence" value="ECO:0007669"/>
    <property type="project" value="UniProtKB-KW"/>
</dbReference>
<feature type="domain" description="RNA polymerase sigma-70 region 2" evidence="5">
    <location>
        <begin position="21"/>
        <end position="85"/>
    </location>
</feature>
<keyword evidence="3" id="KW-0731">Sigma factor</keyword>
<evidence type="ECO:0000259" key="5">
    <source>
        <dbReference type="Pfam" id="PF04542"/>
    </source>
</evidence>
<evidence type="ECO:0000256" key="3">
    <source>
        <dbReference type="ARBA" id="ARBA00023082"/>
    </source>
</evidence>
<dbReference type="InterPro" id="IPR007627">
    <property type="entry name" value="RNA_pol_sigma70_r2"/>
</dbReference>
<evidence type="ECO:0000256" key="2">
    <source>
        <dbReference type="ARBA" id="ARBA00023015"/>
    </source>
</evidence>